<keyword evidence="2" id="KW-0378">Hydrolase</keyword>
<dbReference type="OrthoDB" id="9802991at2"/>
<organism evidence="2 3">
    <name type="scientific">Phaeobacter gallaeciensis</name>
    <dbReference type="NCBI Taxonomy" id="60890"/>
    <lineage>
        <taxon>Bacteria</taxon>
        <taxon>Pseudomonadati</taxon>
        <taxon>Pseudomonadota</taxon>
        <taxon>Alphaproteobacteria</taxon>
        <taxon>Rhodobacterales</taxon>
        <taxon>Roseobacteraceae</taxon>
        <taxon>Phaeobacter</taxon>
    </lineage>
</organism>
<evidence type="ECO:0000313" key="3">
    <source>
        <dbReference type="Proteomes" id="UP000252706"/>
    </source>
</evidence>
<dbReference type="RefSeq" id="WP_147232833.1">
    <property type="nucleotide sequence ID" value="NZ_QOCE01000013.1"/>
</dbReference>
<proteinExistence type="predicted"/>
<dbReference type="InterPro" id="IPR036866">
    <property type="entry name" value="RibonucZ/Hydroxyglut_hydro"/>
</dbReference>
<dbReference type="Proteomes" id="UP000252706">
    <property type="component" value="Unassembled WGS sequence"/>
</dbReference>
<dbReference type="EMBL" id="QOCE01000013">
    <property type="protein sequence ID" value="RBW58472.1"/>
    <property type="molecule type" value="Genomic_DNA"/>
</dbReference>
<dbReference type="PANTHER" id="PTHR42773">
    <property type="entry name" value="METALLO-BETA-LACTAMASE-RELATED"/>
    <property type="match status" value="1"/>
</dbReference>
<reference evidence="2 3" key="1">
    <citation type="submission" date="2018-07" db="EMBL/GenBank/DDBJ databases">
        <title>Modular assembly of carbohydrate-degrading microbial communities in the ocean.</title>
        <authorList>
            <person name="Enke T.N."/>
            <person name="Datta M.S."/>
            <person name="Schwartzman J.A."/>
            <person name="Cermak N."/>
            <person name="Schmitz D.A."/>
            <person name="Barrere J."/>
            <person name="Cordero O.X."/>
        </authorList>
    </citation>
    <scope>NUCLEOTIDE SEQUENCE [LARGE SCALE GENOMIC DNA]</scope>
    <source>
        <strain evidence="2 3">C3M10</strain>
    </source>
</reference>
<dbReference type="GO" id="GO:0016787">
    <property type="term" value="F:hydrolase activity"/>
    <property type="evidence" value="ECO:0007669"/>
    <property type="project" value="UniProtKB-KW"/>
</dbReference>
<accession>A0A366X602</accession>
<dbReference type="PANTHER" id="PTHR42773:SF1">
    <property type="entry name" value="METALLO-BETA-LACTAMASE FAMILY PROTEIN"/>
    <property type="match status" value="1"/>
</dbReference>
<evidence type="ECO:0000259" key="1">
    <source>
        <dbReference type="SMART" id="SM00849"/>
    </source>
</evidence>
<gene>
    <name evidence="2" type="ORF">DS909_05780</name>
</gene>
<protein>
    <submittedName>
        <fullName evidence="2">MBL fold metallo-hydrolase</fullName>
    </submittedName>
</protein>
<feature type="domain" description="Metallo-beta-lactamase" evidence="1">
    <location>
        <begin position="7"/>
        <end position="171"/>
    </location>
</feature>
<name>A0A366X602_9RHOB</name>
<dbReference type="SMART" id="SM00849">
    <property type="entry name" value="Lactamase_B"/>
    <property type="match status" value="1"/>
</dbReference>
<dbReference type="Gene3D" id="3.60.15.10">
    <property type="entry name" value="Ribonuclease Z/Hydroxyacylglutathione hydrolase-like"/>
    <property type="match status" value="1"/>
</dbReference>
<dbReference type="InterPro" id="IPR001279">
    <property type="entry name" value="Metallo-B-lactamas"/>
</dbReference>
<dbReference type="SUPFAM" id="SSF56281">
    <property type="entry name" value="Metallo-hydrolase/oxidoreductase"/>
    <property type="match status" value="1"/>
</dbReference>
<dbReference type="AlphaFoldDB" id="A0A366X602"/>
<evidence type="ECO:0000313" key="2">
    <source>
        <dbReference type="EMBL" id="RBW58472.1"/>
    </source>
</evidence>
<dbReference type="Pfam" id="PF00753">
    <property type="entry name" value="Lactamase_B"/>
    <property type="match status" value="1"/>
</dbReference>
<sequence length="185" mass="20519">MRFGALISHAYVLENSAGRDLIYGAVYPESRTAIRALGQVDHLHLSHNHEISKGLAYAKTALAADLVGHREMQKYFPNDLSLDRTIETEGELLRDAGLTAIYTPGHTDDNICYRYASPHGRTYLFVGDTLYPEHGAWKALFITSHGGDRDMLVRALEKLKNVQADVIIPSLAVGQDLVAEMNRAE</sequence>
<comment type="caution">
    <text evidence="2">The sequence shown here is derived from an EMBL/GenBank/DDBJ whole genome shotgun (WGS) entry which is preliminary data.</text>
</comment>